<feature type="transmembrane region" description="Helical" evidence="7">
    <location>
        <begin position="269"/>
        <end position="295"/>
    </location>
</feature>
<dbReference type="PANTHER" id="PTHR42718">
    <property type="entry name" value="MAJOR FACILITATOR SUPERFAMILY MULTIDRUG TRANSPORTER MFSC"/>
    <property type="match status" value="1"/>
</dbReference>
<feature type="transmembrane region" description="Helical" evidence="7">
    <location>
        <begin position="55"/>
        <end position="75"/>
    </location>
</feature>
<evidence type="ECO:0000256" key="7">
    <source>
        <dbReference type="SAM" id="Phobius"/>
    </source>
</evidence>
<feature type="transmembrane region" description="Helical" evidence="7">
    <location>
        <begin position="175"/>
        <end position="192"/>
    </location>
</feature>
<keyword evidence="4 7" id="KW-0812">Transmembrane</keyword>
<evidence type="ECO:0000256" key="4">
    <source>
        <dbReference type="ARBA" id="ARBA00022692"/>
    </source>
</evidence>
<evidence type="ECO:0000256" key="1">
    <source>
        <dbReference type="ARBA" id="ARBA00004651"/>
    </source>
</evidence>
<comment type="caution">
    <text evidence="9">The sequence shown here is derived from an EMBL/GenBank/DDBJ whole genome shotgun (WGS) entry which is preliminary data.</text>
</comment>
<protein>
    <submittedName>
        <fullName evidence="9">MFS transporter</fullName>
    </submittedName>
</protein>
<evidence type="ECO:0000313" key="10">
    <source>
        <dbReference type="Proteomes" id="UP000696931"/>
    </source>
</evidence>
<dbReference type="InterPro" id="IPR036259">
    <property type="entry name" value="MFS_trans_sf"/>
</dbReference>
<feature type="transmembrane region" description="Helical" evidence="7">
    <location>
        <begin position="21"/>
        <end position="43"/>
    </location>
</feature>
<dbReference type="GO" id="GO:0005886">
    <property type="term" value="C:plasma membrane"/>
    <property type="evidence" value="ECO:0007669"/>
    <property type="project" value="UniProtKB-SubCell"/>
</dbReference>
<dbReference type="CDD" id="cd17321">
    <property type="entry name" value="MFS_MMR_MDR_like"/>
    <property type="match status" value="1"/>
</dbReference>
<dbReference type="PROSITE" id="PS50850">
    <property type="entry name" value="MFS"/>
    <property type="match status" value="1"/>
</dbReference>
<feature type="transmembrane region" description="Helical" evidence="7">
    <location>
        <begin position="146"/>
        <end position="169"/>
    </location>
</feature>
<dbReference type="EMBL" id="JACRIW010000108">
    <property type="protein sequence ID" value="MBI5170783.1"/>
    <property type="molecule type" value="Genomic_DNA"/>
</dbReference>
<accession>A0A933SI70</accession>
<feature type="transmembrane region" description="Helical" evidence="7">
    <location>
        <begin position="204"/>
        <end position="226"/>
    </location>
</feature>
<keyword evidence="3" id="KW-1003">Cell membrane</keyword>
<dbReference type="Pfam" id="PF07690">
    <property type="entry name" value="MFS_1"/>
    <property type="match status" value="1"/>
</dbReference>
<dbReference type="SUPFAM" id="SSF103473">
    <property type="entry name" value="MFS general substrate transporter"/>
    <property type="match status" value="1"/>
</dbReference>
<dbReference type="InterPro" id="IPR011701">
    <property type="entry name" value="MFS"/>
</dbReference>
<dbReference type="GO" id="GO:0022857">
    <property type="term" value="F:transmembrane transporter activity"/>
    <property type="evidence" value="ECO:0007669"/>
    <property type="project" value="InterPro"/>
</dbReference>
<dbReference type="Proteomes" id="UP000696931">
    <property type="component" value="Unassembled WGS sequence"/>
</dbReference>
<organism evidence="9 10">
    <name type="scientific">Eiseniibacteriota bacterium</name>
    <dbReference type="NCBI Taxonomy" id="2212470"/>
    <lineage>
        <taxon>Bacteria</taxon>
        <taxon>Candidatus Eiseniibacteriota</taxon>
    </lineage>
</organism>
<feature type="transmembrane region" description="Helical" evidence="7">
    <location>
        <begin position="238"/>
        <end position="257"/>
    </location>
</feature>
<evidence type="ECO:0000256" key="5">
    <source>
        <dbReference type="ARBA" id="ARBA00022989"/>
    </source>
</evidence>
<keyword evidence="5 7" id="KW-1133">Transmembrane helix</keyword>
<gene>
    <name evidence="9" type="ORF">HZA61_14940</name>
</gene>
<sequence length="306" mass="31536">MPADASHTGAGAEATLPRWRVFPAIALGVIMATLDASVVNIALPTLQRQFAAPLTTIQWVVTAYTVTITGLLLTAGRLADLRGRRRVYSSGLVLFTLASLGCGAAPTLPWLIAARVLQGVGAALVSANGSALLVSAFPGHERGKVLGAFGAMVGVGLAIGSPLGGLVVAHASWRWLFLANLPLGVLALWLVSRRVPADRPSHNAPALDLGAAAAWCVALVSLMLAFSRGGELGWGHPLVTGCLGVAAVSLASFAALESRARHPMLPLKILFGPLGAAVTLTLLAQGMTVAVGLHFPLYLENVLGYD</sequence>
<comment type="subcellular location">
    <subcellularLocation>
        <location evidence="1">Cell membrane</location>
        <topology evidence="1">Multi-pass membrane protein</topology>
    </subcellularLocation>
</comment>
<dbReference type="PRINTS" id="PR01036">
    <property type="entry name" value="TCRTETB"/>
</dbReference>
<feature type="transmembrane region" description="Helical" evidence="7">
    <location>
        <begin position="87"/>
        <end position="106"/>
    </location>
</feature>
<proteinExistence type="predicted"/>
<dbReference type="InterPro" id="IPR020846">
    <property type="entry name" value="MFS_dom"/>
</dbReference>
<evidence type="ECO:0000259" key="8">
    <source>
        <dbReference type="PROSITE" id="PS50850"/>
    </source>
</evidence>
<dbReference type="AlphaFoldDB" id="A0A933SI70"/>
<feature type="non-terminal residue" evidence="9">
    <location>
        <position position="306"/>
    </location>
</feature>
<evidence type="ECO:0000256" key="2">
    <source>
        <dbReference type="ARBA" id="ARBA00022448"/>
    </source>
</evidence>
<evidence type="ECO:0000256" key="6">
    <source>
        <dbReference type="ARBA" id="ARBA00023136"/>
    </source>
</evidence>
<dbReference type="PANTHER" id="PTHR42718:SF46">
    <property type="entry name" value="BLR6921 PROTEIN"/>
    <property type="match status" value="1"/>
</dbReference>
<evidence type="ECO:0000256" key="3">
    <source>
        <dbReference type="ARBA" id="ARBA00022475"/>
    </source>
</evidence>
<dbReference type="Gene3D" id="1.20.1720.10">
    <property type="entry name" value="Multidrug resistance protein D"/>
    <property type="match status" value="1"/>
</dbReference>
<evidence type="ECO:0000313" key="9">
    <source>
        <dbReference type="EMBL" id="MBI5170783.1"/>
    </source>
</evidence>
<feature type="domain" description="Major facilitator superfamily (MFS) profile" evidence="8">
    <location>
        <begin position="21"/>
        <end position="306"/>
    </location>
</feature>
<keyword evidence="2" id="KW-0813">Transport</keyword>
<reference evidence="9" key="1">
    <citation type="submission" date="2020-07" db="EMBL/GenBank/DDBJ databases">
        <title>Huge and variable diversity of episymbiotic CPR bacteria and DPANN archaea in groundwater ecosystems.</title>
        <authorList>
            <person name="He C.Y."/>
            <person name="Keren R."/>
            <person name="Whittaker M."/>
            <person name="Farag I.F."/>
            <person name="Doudna J."/>
            <person name="Cate J.H.D."/>
            <person name="Banfield J.F."/>
        </authorList>
    </citation>
    <scope>NUCLEOTIDE SEQUENCE</scope>
    <source>
        <strain evidence="9">NC_groundwater_1813_Pr3_B-0.1um_71_17</strain>
    </source>
</reference>
<keyword evidence="6 7" id="KW-0472">Membrane</keyword>
<name>A0A933SI70_UNCEI</name>
<feature type="transmembrane region" description="Helical" evidence="7">
    <location>
        <begin position="112"/>
        <end position="134"/>
    </location>
</feature>